<accession>A0AAV2HIE1</accession>
<evidence type="ECO:0000313" key="3">
    <source>
        <dbReference type="Proteomes" id="UP001497497"/>
    </source>
</evidence>
<dbReference type="Proteomes" id="UP001497497">
    <property type="component" value="Unassembled WGS sequence"/>
</dbReference>
<reference evidence="2 3" key="1">
    <citation type="submission" date="2024-04" db="EMBL/GenBank/DDBJ databases">
        <authorList>
            <consortium name="Genoscope - CEA"/>
            <person name="William W."/>
        </authorList>
    </citation>
    <scope>NUCLEOTIDE SEQUENCE [LARGE SCALE GENOMIC DNA]</scope>
</reference>
<evidence type="ECO:0000313" key="2">
    <source>
        <dbReference type="EMBL" id="CAL1533748.1"/>
    </source>
</evidence>
<keyword evidence="3" id="KW-1185">Reference proteome</keyword>
<name>A0AAV2HIE1_LYMST</name>
<dbReference type="EMBL" id="CAXITT010000151">
    <property type="protein sequence ID" value="CAL1533748.1"/>
    <property type="molecule type" value="Genomic_DNA"/>
</dbReference>
<organism evidence="2 3">
    <name type="scientific">Lymnaea stagnalis</name>
    <name type="common">Great pond snail</name>
    <name type="synonym">Helix stagnalis</name>
    <dbReference type="NCBI Taxonomy" id="6523"/>
    <lineage>
        <taxon>Eukaryota</taxon>
        <taxon>Metazoa</taxon>
        <taxon>Spiralia</taxon>
        <taxon>Lophotrochozoa</taxon>
        <taxon>Mollusca</taxon>
        <taxon>Gastropoda</taxon>
        <taxon>Heterobranchia</taxon>
        <taxon>Euthyneura</taxon>
        <taxon>Panpulmonata</taxon>
        <taxon>Hygrophila</taxon>
        <taxon>Lymnaeoidea</taxon>
        <taxon>Lymnaeidae</taxon>
        <taxon>Lymnaea</taxon>
    </lineage>
</organism>
<gene>
    <name evidence="2" type="ORF">GSLYS_00007708001</name>
</gene>
<comment type="caution">
    <text evidence="2">The sequence shown here is derived from an EMBL/GenBank/DDBJ whole genome shotgun (WGS) entry which is preliminary data.</text>
</comment>
<evidence type="ECO:0000256" key="1">
    <source>
        <dbReference type="SAM" id="MobiDB-lite"/>
    </source>
</evidence>
<feature type="non-terminal residue" evidence="2">
    <location>
        <position position="108"/>
    </location>
</feature>
<feature type="non-terminal residue" evidence="2">
    <location>
        <position position="1"/>
    </location>
</feature>
<proteinExistence type="predicted"/>
<sequence length="108" mass="11852">SESIGKTGSVLVIPSSIGKLESPLVKEPETGERSSVGGLYTTVDLKDDEEEVTPRLNRSKDRFNINHANPNKKLNNYSVIWPRHAQSDHLGSPANQHKPVLFAGNTFS</sequence>
<dbReference type="AlphaFoldDB" id="A0AAV2HIE1"/>
<feature type="region of interest" description="Disordered" evidence="1">
    <location>
        <begin position="87"/>
        <end position="108"/>
    </location>
</feature>
<protein>
    <submittedName>
        <fullName evidence="2">Uncharacterized protein</fullName>
    </submittedName>
</protein>